<keyword evidence="5" id="KW-1185">Reference proteome</keyword>
<dbReference type="EMBL" id="BQKE01000001">
    <property type="protein sequence ID" value="GJM60431.1"/>
    <property type="molecule type" value="Genomic_DNA"/>
</dbReference>
<evidence type="ECO:0000256" key="1">
    <source>
        <dbReference type="ARBA" id="ARBA00008061"/>
    </source>
</evidence>
<dbReference type="SMART" id="SM00642">
    <property type="entry name" value="Aamy"/>
    <property type="match status" value="1"/>
</dbReference>
<organism evidence="4 5">
    <name type="scientific">Persicobacter diffluens</name>
    <dbReference type="NCBI Taxonomy" id="981"/>
    <lineage>
        <taxon>Bacteria</taxon>
        <taxon>Pseudomonadati</taxon>
        <taxon>Bacteroidota</taxon>
        <taxon>Cytophagia</taxon>
        <taxon>Cytophagales</taxon>
        <taxon>Persicobacteraceae</taxon>
        <taxon>Persicobacter</taxon>
    </lineage>
</organism>
<dbReference type="InterPro" id="IPR017853">
    <property type="entry name" value="GH"/>
</dbReference>
<dbReference type="InterPro" id="IPR006047">
    <property type="entry name" value="GH13_cat_dom"/>
</dbReference>
<dbReference type="Proteomes" id="UP001310022">
    <property type="component" value="Unassembled WGS sequence"/>
</dbReference>
<dbReference type="AlphaFoldDB" id="A0AAN5AKH6"/>
<proteinExistence type="inferred from homology"/>
<feature type="domain" description="Glycosyl hydrolase family 13 catalytic" evidence="3">
    <location>
        <begin position="383"/>
        <end position="748"/>
    </location>
</feature>
<dbReference type="Gene3D" id="2.60.40.10">
    <property type="entry name" value="Immunoglobulins"/>
    <property type="match status" value="1"/>
</dbReference>
<comment type="similarity">
    <text evidence="1">Belongs to the glycosyl hydrolase 13 family.</text>
</comment>
<feature type="chain" id="PRO_5042829220" description="Glycosyl hydrolase family 13 catalytic domain-containing protein" evidence="2">
    <location>
        <begin position="22"/>
        <end position="1177"/>
    </location>
</feature>
<sequence>MNKTLYFLIGFFLFLSQSVSAQTITASPEKFKATDEVTFTADVTGNASLEGLTEAWAWVWVPDGAGAATNVNPATDAQDAAKWTKGAGNVWTITFVPTEFIGASADQISRMGIILKGRDWNDGQTSDVFFDVEQAGVLSLDFTASVSGPVEIGETVTLTATPNETADLIIKDAEGVVFSSEADSEGISHDFTPEASGSYKFIATANTADQSSEKELEIFVKPDVVDAELPAGLKLGPNYDANDDTKVTFVLVDPLKQKEFVYVIGDFKETDWEVQDQYSMKRYETDTANYWWLEVTGLTPGEEYIYQYLMDGSVKIADPYTDKVSDFDDQYIDEARYPGLKPYPEEKTQFRASYFQTGQTEFNWSNETINFQKPASESLVVYELHIRDFTEEQTYEAAIARFDYLESVGVNCIELMPVNEFEGNNSWGYNPNFYFAVDKWYGHKNDLKTFIDEAHKRGMAVVIDMVLNHTFHSSPFNRMYNEGDYGDPTADNPWYNPQGNFPDADLNWGVDFNHESVWTQALVDSVNTYWMEEYKVDGFRFDFTKGFTNHVKEGDDMWGSRYDQDRVDILKRMNAVIKAKDEDAYVILEHLTDWDEEAELAKEGMLLWTGAGPHHEFANAAKGDGANLIDQYYGRRDGNGSLGDNMALVSYMESHDEERMKFESDYHGKALHGYDLKQDKYSIDRQKLLAAFFLPVPGPKMVWQFGELGYDVSINQIEKDGEISGDYRTAEKPVLWEYNDNAERVKLRKVYKALFDLRNESALYKATKANTQLKLGGDQQVKTIQLMSETGLKVHVVGNFGMQAAEVGAADLPSAGTWYEYFNGGNEVVFGQEDKKLLGPGNFQVYVSEVIEFPETGLINNDLPFFSVNPASFKKEETAEVTFYPEGGNANLIDAENVKMMVAPVMEIGGNAGEFLSVDMTEDSGRFIASFNPMELFGLSEEDDLVAVEVYFEDDQGNKGLSKEEENGILSVEVERVSINPKAWRAYEEITINFDLSGLAIGQQEDLYLWAWHNGDEEEEVLNGDWGASDEAAKLTSLGNGQFEMKMVSADYYNLSQAAIMADGIEFLVKTKDGGMQTEDFGPFKATVVSDSEAASDGLLIYPVPTNGPLFISSEQWSGEELQVRVLDAMGRLLKQNTAKVQKGDRLQIDLSAYQTGYFFVEILQGSKRSVRKVIKL</sequence>
<evidence type="ECO:0000259" key="3">
    <source>
        <dbReference type="SMART" id="SM00642"/>
    </source>
</evidence>
<keyword evidence="2" id="KW-0732">Signal</keyword>
<dbReference type="Gene3D" id="3.20.20.80">
    <property type="entry name" value="Glycosidases"/>
    <property type="match status" value="1"/>
</dbReference>
<dbReference type="GO" id="GO:0005975">
    <property type="term" value="P:carbohydrate metabolic process"/>
    <property type="evidence" value="ECO:0007669"/>
    <property type="project" value="InterPro"/>
</dbReference>
<dbReference type="InterPro" id="IPR014756">
    <property type="entry name" value="Ig_E-set"/>
</dbReference>
<gene>
    <name evidence="4" type="ORF">PEDI_09830</name>
</gene>
<dbReference type="PANTHER" id="PTHR43002">
    <property type="entry name" value="GLYCOGEN DEBRANCHING ENZYME"/>
    <property type="match status" value="1"/>
</dbReference>
<dbReference type="InterPro" id="IPR013783">
    <property type="entry name" value="Ig-like_fold"/>
</dbReference>
<dbReference type="CDD" id="cd11350">
    <property type="entry name" value="AmyAc_4"/>
    <property type="match status" value="1"/>
</dbReference>
<dbReference type="InterPro" id="IPR026444">
    <property type="entry name" value="Secre_tail"/>
</dbReference>
<evidence type="ECO:0000313" key="5">
    <source>
        <dbReference type="Proteomes" id="UP001310022"/>
    </source>
</evidence>
<dbReference type="RefSeq" id="WP_338236181.1">
    <property type="nucleotide sequence ID" value="NZ_BQKE01000001.1"/>
</dbReference>
<dbReference type="SUPFAM" id="SSF51445">
    <property type="entry name" value="(Trans)glycosidases"/>
    <property type="match status" value="1"/>
</dbReference>
<evidence type="ECO:0000313" key="4">
    <source>
        <dbReference type="EMBL" id="GJM60431.1"/>
    </source>
</evidence>
<dbReference type="NCBIfam" id="TIGR04183">
    <property type="entry name" value="Por_Secre_tail"/>
    <property type="match status" value="1"/>
</dbReference>
<protein>
    <recommendedName>
        <fullName evidence="3">Glycosyl hydrolase family 13 catalytic domain-containing protein</fullName>
    </recommendedName>
</protein>
<dbReference type="Pfam" id="PF00128">
    <property type="entry name" value="Alpha-amylase"/>
    <property type="match status" value="1"/>
</dbReference>
<feature type="signal peptide" evidence="2">
    <location>
        <begin position="1"/>
        <end position="21"/>
    </location>
</feature>
<dbReference type="Pfam" id="PF18962">
    <property type="entry name" value="Por_Secre_tail"/>
    <property type="match status" value="1"/>
</dbReference>
<accession>A0AAN5AKH6</accession>
<reference evidence="4 5" key="1">
    <citation type="submission" date="2021-12" db="EMBL/GenBank/DDBJ databases">
        <title>Genome sequencing of bacteria with rrn-lacking chromosome and rrn-plasmid.</title>
        <authorList>
            <person name="Anda M."/>
            <person name="Iwasaki W."/>
        </authorList>
    </citation>
    <scope>NUCLEOTIDE SEQUENCE [LARGE SCALE GENOMIC DNA]</scope>
    <source>
        <strain evidence="4 5">NBRC 15940</strain>
    </source>
</reference>
<comment type="caution">
    <text evidence="4">The sequence shown here is derived from an EMBL/GenBank/DDBJ whole genome shotgun (WGS) entry which is preliminary data.</text>
</comment>
<name>A0AAN5AKH6_9BACT</name>
<dbReference type="SUPFAM" id="SSF81296">
    <property type="entry name" value="E set domains"/>
    <property type="match status" value="1"/>
</dbReference>
<evidence type="ECO:0000256" key="2">
    <source>
        <dbReference type="SAM" id="SignalP"/>
    </source>
</evidence>